<feature type="domain" description="PI3K/PI4K catalytic" evidence="7">
    <location>
        <begin position="101"/>
        <end position="394"/>
    </location>
</feature>
<dbReference type="Proteomes" id="UP001153076">
    <property type="component" value="Unassembled WGS sequence"/>
</dbReference>
<reference evidence="8" key="1">
    <citation type="submission" date="2022-04" db="EMBL/GenBank/DDBJ databases">
        <title>Carnegiea gigantea Genome sequencing and assembly v2.</title>
        <authorList>
            <person name="Copetti D."/>
            <person name="Sanderson M.J."/>
            <person name="Burquez A."/>
            <person name="Wojciechowski M.F."/>
        </authorList>
    </citation>
    <scope>NUCLEOTIDE SEQUENCE</scope>
    <source>
        <strain evidence="8">SGP5-SGP5p</strain>
        <tissue evidence="8">Aerial part</tissue>
    </source>
</reference>
<dbReference type="PROSITE" id="PS50290">
    <property type="entry name" value="PI3_4_KINASE_3"/>
    <property type="match status" value="1"/>
</dbReference>
<dbReference type="GO" id="GO:0005524">
    <property type="term" value="F:ATP binding"/>
    <property type="evidence" value="ECO:0007669"/>
    <property type="project" value="UniProtKB-KW"/>
</dbReference>
<gene>
    <name evidence="8" type="ORF">Cgig2_026588</name>
</gene>
<evidence type="ECO:0000313" key="8">
    <source>
        <dbReference type="EMBL" id="KAJ8444384.1"/>
    </source>
</evidence>
<name>A0A9Q1KK92_9CARY</name>
<keyword evidence="6" id="KW-0067">ATP-binding</keyword>
<proteinExistence type="inferred from homology"/>
<keyword evidence="4" id="KW-0547">Nucleotide-binding</keyword>
<comment type="similarity">
    <text evidence="1">Belongs to the PI3/PI4-kinase family. Type II PI4K subfamily.</text>
</comment>
<dbReference type="EMBL" id="JAKOGI010000099">
    <property type="protein sequence ID" value="KAJ8444384.1"/>
    <property type="molecule type" value="Genomic_DNA"/>
</dbReference>
<dbReference type="PANTHER" id="PTHR45800:SF21">
    <property type="entry name" value="PHOSPHATIDYLINOSITOL 4-KINASE GAMMA 8"/>
    <property type="match status" value="1"/>
</dbReference>
<dbReference type="GO" id="GO:0004430">
    <property type="term" value="F:1-phosphatidylinositol 4-kinase activity"/>
    <property type="evidence" value="ECO:0007669"/>
    <property type="project" value="UniProtKB-EC"/>
</dbReference>
<protein>
    <recommendedName>
        <fullName evidence="2">1-phosphatidylinositol 4-kinase</fullName>
        <ecNumber evidence="2">2.7.1.67</ecNumber>
    </recommendedName>
</protein>
<organism evidence="8 9">
    <name type="scientific">Carnegiea gigantea</name>
    <dbReference type="NCBI Taxonomy" id="171969"/>
    <lineage>
        <taxon>Eukaryota</taxon>
        <taxon>Viridiplantae</taxon>
        <taxon>Streptophyta</taxon>
        <taxon>Embryophyta</taxon>
        <taxon>Tracheophyta</taxon>
        <taxon>Spermatophyta</taxon>
        <taxon>Magnoliopsida</taxon>
        <taxon>eudicotyledons</taxon>
        <taxon>Gunneridae</taxon>
        <taxon>Pentapetalae</taxon>
        <taxon>Caryophyllales</taxon>
        <taxon>Cactineae</taxon>
        <taxon>Cactaceae</taxon>
        <taxon>Cactoideae</taxon>
        <taxon>Echinocereeae</taxon>
        <taxon>Carnegiea</taxon>
    </lineage>
</organism>
<evidence type="ECO:0000256" key="2">
    <source>
        <dbReference type="ARBA" id="ARBA00012169"/>
    </source>
</evidence>
<evidence type="ECO:0000256" key="6">
    <source>
        <dbReference type="ARBA" id="ARBA00022840"/>
    </source>
</evidence>
<keyword evidence="3" id="KW-0808">Transferase</keyword>
<dbReference type="OrthoDB" id="5839at2759"/>
<dbReference type="Pfam" id="PF00454">
    <property type="entry name" value="PI3_PI4_kinase"/>
    <property type="match status" value="1"/>
</dbReference>
<dbReference type="AlphaFoldDB" id="A0A9Q1KK92"/>
<sequence length="569" mass="63325">MAVAVDQHQGFKPPVRSQRCRLPSFNHLDFFLLDSCKIDAAQSLTLTTPSFHRSSSTPCLTLTTKAEEEFNENSRVELIGGHCIPRVQALVVEVAIVLASGVDPLPVSSGFGGAYFLCNRNGDTVAVAKPIDEEPLALNNPKGFTGRMLGRPGLKRSVRVGETGIREVAAYLLDYGGFAGVPPTALVKFSHVTFHMNNPARVSSPPYKIASLQRYVDHDSDAGDLGPSGFCVSSVHRIGILDIRLLNIDRHSGNILVSKCEQDKYSFGAIELVPIDHGLCLPEWLDDPYFEWLHWPQSSVPFSEVEMDYIRNLDPFEDAKLLRTKLPCLSESSIRVLIVCTIFLKRAASAGLCLGDVGQMMTRDCLGGEETISTLESICARAKAIVSILLRDDAFGNREEIKEEEEDDFQPFQLDEECIDSTGGIPVFQSSGKPPLALKSQRPYNGMACETKSGSLLEHKSMDVYNQRKQSFNVEDIEIKSNEHRKGGCLFKSISFAAPQKNEIEGISFGEMNKEEWEIFLDMFERLLPEEFEERKCTGITQKAQLEKKRFQGRFSTRASELSPQQSRQ</sequence>
<evidence type="ECO:0000256" key="1">
    <source>
        <dbReference type="ARBA" id="ARBA00008941"/>
    </source>
</evidence>
<evidence type="ECO:0000256" key="3">
    <source>
        <dbReference type="ARBA" id="ARBA00022679"/>
    </source>
</evidence>
<evidence type="ECO:0000313" key="9">
    <source>
        <dbReference type="Proteomes" id="UP001153076"/>
    </source>
</evidence>
<dbReference type="InterPro" id="IPR044571">
    <property type="entry name" value="P4KG1-8"/>
</dbReference>
<comment type="caution">
    <text evidence="8">The sequence shown here is derived from an EMBL/GenBank/DDBJ whole genome shotgun (WGS) entry which is preliminary data.</text>
</comment>
<evidence type="ECO:0000256" key="5">
    <source>
        <dbReference type="ARBA" id="ARBA00022777"/>
    </source>
</evidence>
<keyword evidence="5" id="KW-0418">Kinase</keyword>
<evidence type="ECO:0000259" key="7">
    <source>
        <dbReference type="PROSITE" id="PS50290"/>
    </source>
</evidence>
<dbReference type="EC" id="2.7.1.67" evidence="2"/>
<keyword evidence="9" id="KW-1185">Reference proteome</keyword>
<dbReference type="InterPro" id="IPR000403">
    <property type="entry name" value="PI3/4_kinase_cat_dom"/>
</dbReference>
<evidence type="ECO:0000256" key="4">
    <source>
        <dbReference type="ARBA" id="ARBA00022741"/>
    </source>
</evidence>
<accession>A0A9Q1KK92</accession>
<dbReference type="PANTHER" id="PTHR45800">
    <property type="entry name" value="PHOSPHATIDYLINOSITOL 4-KINASE GAMMA"/>
    <property type="match status" value="1"/>
</dbReference>